<accession>A0A1I7W2Q3</accession>
<keyword evidence="2" id="KW-1185">Reference proteome</keyword>
<dbReference type="WBParaSite" id="EN70_9">
    <property type="protein sequence ID" value="EN70_9"/>
    <property type="gene ID" value="EN70_9"/>
</dbReference>
<dbReference type="Gene3D" id="3.10.10.10">
    <property type="entry name" value="HIV Type 1 Reverse Transcriptase, subunit A, domain 1"/>
    <property type="match status" value="1"/>
</dbReference>
<evidence type="ECO:0000313" key="3">
    <source>
        <dbReference type="WBParaSite" id="EN70_9"/>
    </source>
</evidence>
<reference evidence="2" key="1">
    <citation type="submission" date="2012-04" db="EMBL/GenBank/DDBJ databases">
        <title>The Genome Sequence of Loa loa.</title>
        <authorList>
            <consortium name="The Broad Institute Genome Sequencing Platform"/>
            <consortium name="Broad Institute Genome Sequencing Center for Infectious Disease"/>
            <person name="Nutman T.B."/>
            <person name="Fink D.L."/>
            <person name="Russ C."/>
            <person name="Young S."/>
            <person name="Zeng Q."/>
            <person name="Gargeya S."/>
            <person name="Alvarado L."/>
            <person name="Berlin A."/>
            <person name="Chapman S.B."/>
            <person name="Chen Z."/>
            <person name="Freedman E."/>
            <person name="Gellesch M."/>
            <person name="Goldberg J."/>
            <person name="Griggs A."/>
            <person name="Gujja S."/>
            <person name="Heilman E.R."/>
            <person name="Heiman D."/>
            <person name="Howarth C."/>
            <person name="Mehta T."/>
            <person name="Neiman D."/>
            <person name="Pearson M."/>
            <person name="Roberts A."/>
            <person name="Saif S."/>
            <person name="Shea T."/>
            <person name="Shenoy N."/>
            <person name="Sisk P."/>
            <person name="Stolte C."/>
            <person name="Sykes S."/>
            <person name="White J."/>
            <person name="Yandava C."/>
            <person name="Haas B."/>
            <person name="Henn M.R."/>
            <person name="Nusbaum C."/>
            <person name="Birren B."/>
        </authorList>
    </citation>
    <scope>NUCLEOTIDE SEQUENCE [LARGE SCALE GENOMIC DNA]</scope>
</reference>
<dbReference type="InterPro" id="IPR043128">
    <property type="entry name" value="Rev_trsase/Diguanyl_cyclase"/>
</dbReference>
<name>A0A1I7W2Q3_LOALO</name>
<dbReference type="InterPro" id="IPR043502">
    <property type="entry name" value="DNA/RNA_pol_sf"/>
</dbReference>
<sequence length="209" mass="24464">MMPSLIGILLRTRQKRYLVIADVEKVFLQVSLKQEDRDVTRFLWLKDKTKGATQKNLATYRFTRVPFGVVSSPFLLAAVIRHLLNEESVELSAEVAKNLCIDNVVLTAESELESNRKAQEAKDLFKKAKMHLREFHANYDIEVNSEQEITKTATKLLGIEWNNIKDEFIWSWKIPEGLQAKRQEQERITREKHELLRVEELLRCKGEKR</sequence>
<organism evidence="2 3">
    <name type="scientific">Loa loa</name>
    <name type="common">Eye worm</name>
    <name type="synonym">Filaria loa</name>
    <dbReference type="NCBI Taxonomy" id="7209"/>
    <lineage>
        <taxon>Eukaryota</taxon>
        <taxon>Metazoa</taxon>
        <taxon>Ecdysozoa</taxon>
        <taxon>Nematoda</taxon>
        <taxon>Chromadorea</taxon>
        <taxon>Rhabditida</taxon>
        <taxon>Spirurina</taxon>
        <taxon>Spiruromorpha</taxon>
        <taxon>Filarioidea</taxon>
        <taxon>Onchocercidae</taxon>
        <taxon>Loa</taxon>
    </lineage>
</organism>
<reference evidence="3" key="2">
    <citation type="submission" date="2016-11" db="UniProtKB">
        <authorList>
            <consortium name="WormBaseParasite"/>
        </authorList>
    </citation>
    <scope>IDENTIFICATION</scope>
</reference>
<dbReference type="Proteomes" id="UP000095285">
    <property type="component" value="Unassembled WGS sequence"/>
</dbReference>
<proteinExistence type="predicted"/>
<evidence type="ECO:0000313" key="2">
    <source>
        <dbReference type="Proteomes" id="UP000095285"/>
    </source>
</evidence>
<dbReference type="PANTHER" id="PTHR47331">
    <property type="entry name" value="PHD-TYPE DOMAIN-CONTAINING PROTEIN"/>
    <property type="match status" value="1"/>
</dbReference>
<dbReference type="SUPFAM" id="SSF56672">
    <property type="entry name" value="DNA/RNA polymerases"/>
    <property type="match status" value="1"/>
</dbReference>
<dbReference type="Gene3D" id="3.30.70.270">
    <property type="match status" value="1"/>
</dbReference>
<protein>
    <submittedName>
        <fullName evidence="3">Reverse transcriptase domain-containing protein</fullName>
    </submittedName>
</protein>
<dbReference type="STRING" id="7209.A0A1I7W2Q3"/>
<evidence type="ECO:0000259" key="1">
    <source>
        <dbReference type="PROSITE" id="PS50878"/>
    </source>
</evidence>
<dbReference type="InterPro" id="IPR000477">
    <property type="entry name" value="RT_dom"/>
</dbReference>
<dbReference type="AlphaFoldDB" id="A0A1I7W2Q3"/>
<feature type="domain" description="Reverse transcriptase" evidence="1">
    <location>
        <begin position="1"/>
        <end position="161"/>
    </location>
</feature>
<dbReference type="PROSITE" id="PS50878">
    <property type="entry name" value="RT_POL"/>
    <property type="match status" value="1"/>
</dbReference>
<dbReference type="Pfam" id="PF00078">
    <property type="entry name" value="RVT_1"/>
    <property type="match status" value="1"/>
</dbReference>